<dbReference type="GO" id="GO:0016020">
    <property type="term" value="C:membrane"/>
    <property type="evidence" value="ECO:0007669"/>
    <property type="project" value="UniProtKB-SubCell"/>
</dbReference>
<evidence type="ECO:0000256" key="4">
    <source>
        <dbReference type="ARBA" id="ARBA00023136"/>
    </source>
</evidence>
<proteinExistence type="predicted"/>
<sequence length="246" mass="27742">MMAEAYFSHSFLHSKEEENIIKTVVLSVFSWSTLFLLTTKLLSKRSFNFCNRTVSVIHASLAVTLATLSVHDWSCPFCPLASKSTPHQMRILAITVGYMIYDMGCCLSYNKLKMDDLVHHLVTIVGMGAGIAYQMCGSEMVAALWITEVSSPFLHMRELLKELGYRDTILNLIADICFAVIFSFGRMVVGSYLTYVTVSATNPILIKAMAVGLLVVSAFWFYKILRMLTYKLSKKNKIKSFNPKKQ</sequence>
<reference evidence="8" key="1">
    <citation type="submission" date="2022-07" db="EMBL/GenBank/DDBJ databases">
        <authorList>
            <person name="Macas J."/>
            <person name="Novak P."/>
            <person name="Neumann P."/>
        </authorList>
    </citation>
    <scope>NUCLEOTIDE SEQUENCE</scope>
</reference>
<comment type="caution">
    <text evidence="8">The sequence shown here is derived from an EMBL/GenBank/DDBJ whole genome shotgun (WGS) entry which is preliminary data.</text>
</comment>
<dbReference type="InterPro" id="IPR042512">
    <property type="entry name" value="TLCD5"/>
</dbReference>
<dbReference type="Proteomes" id="UP001152523">
    <property type="component" value="Unassembled WGS sequence"/>
</dbReference>
<protein>
    <recommendedName>
        <fullName evidence="7">TLC domain-containing protein</fullName>
    </recommendedName>
</protein>
<evidence type="ECO:0000256" key="1">
    <source>
        <dbReference type="ARBA" id="ARBA00004141"/>
    </source>
</evidence>
<keyword evidence="9" id="KW-1185">Reference proteome</keyword>
<dbReference type="SMART" id="SM00724">
    <property type="entry name" value="TLC"/>
    <property type="match status" value="1"/>
</dbReference>
<feature type="transmembrane region" description="Helical" evidence="6">
    <location>
        <begin position="172"/>
        <end position="198"/>
    </location>
</feature>
<dbReference type="PANTHER" id="PTHR31898:SF1">
    <property type="entry name" value="TLC DOMAIN-CONTAINING PROTEIN 5"/>
    <property type="match status" value="1"/>
</dbReference>
<name>A0AAV0CI81_9ASTE</name>
<keyword evidence="2 5" id="KW-0812">Transmembrane</keyword>
<accession>A0AAV0CI81</accession>
<evidence type="ECO:0000256" key="6">
    <source>
        <dbReference type="SAM" id="Phobius"/>
    </source>
</evidence>
<feature type="transmembrane region" description="Helical" evidence="6">
    <location>
        <begin position="204"/>
        <end position="225"/>
    </location>
</feature>
<organism evidence="8 9">
    <name type="scientific">Cuscuta epithymum</name>
    <dbReference type="NCBI Taxonomy" id="186058"/>
    <lineage>
        <taxon>Eukaryota</taxon>
        <taxon>Viridiplantae</taxon>
        <taxon>Streptophyta</taxon>
        <taxon>Embryophyta</taxon>
        <taxon>Tracheophyta</taxon>
        <taxon>Spermatophyta</taxon>
        <taxon>Magnoliopsida</taxon>
        <taxon>eudicotyledons</taxon>
        <taxon>Gunneridae</taxon>
        <taxon>Pentapetalae</taxon>
        <taxon>asterids</taxon>
        <taxon>lamiids</taxon>
        <taxon>Solanales</taxon>
        <taxon>Convolvulaceae</taxon>
        <taxon>Cuscuteae</taxon>
        <taxon>Cuscuta</taxon>
        <taxon>Cuscuta subgen. Cuscuta</taxon>
    </lineage>
</organism>
<dbReference type="AlphaFoldDB" id="A0AAV0CI81"/>
<evidence type="ECO:0000256" key="2">
    <source>
        <dbReference type="ARBA" id="ARBA00022692"/>
    </source>
</evidence>
<feature type="domain" description="TLC" evidence="7">
    <location>
        <begin position="44"/>
        <end position="233"/>
    </location>
</feature>
<keyword evidence="4 5" id="KW-0472">Membrane</keyword>
<comment type="subcellular location">
    <subcellularLocation>
        <location evidence="1">Membrane</location>
        <topology evidence="1">Multi-pass membrane protein</topology>
    </subcellularLocation>
</comment>
<dbReference type="PROSITE" id="PS50922">
    <property type="entry name" value="TLC"/>
    <property type="match status" value="1"/>
</dbReference>
<keyword evidence="3 6" id="KW-1133">Transmembrane helix</keyword>
<evidence type="ECO:0000256" key="5">
    <source>
        <dbReference type="PROSITE-ProRule" id="PRU00205"/>
    </source>
</evidence>
<evidence type="ECO:0000259" key="7">
    <source>
        <dbReference type="PROSITE" id="PS50922"/>
    </source>
</evidence>
<evidence type="ECO:0000313" key="9">
    <source>
        <dbReference type="Proteomes" id="UP001152523"/>
    </source>
</evidence>
<dbReference type="Pfam" id="PF03798">
    <property type="entry name" value="TRAM_LAG1_CLN8"/>
    <property type="match status" value="1"/>
</dbReference>
<dbReference type="InterPro" id="IPR006634">
    <property type="entry name" value="TLC-dom"/>
</dbReference>
<feature type="transmembrane region" description="Helical" evidence="6">
    <location>
        <begin position="91"/>
        <end position="110"/>
    </location>
</feature>
<feature type="transmembrane region" description="Helical" evidence="6">
    <location>
        <begin position="20"/>
        <end position="37"/>
    </location>
</feature>
<evidence type="ECO:0000313" key="8">
    <source>
        <dbReference type="EMBL" id="CAH9078148.1"/>
    </source>
</evidence>
<gene>
    <name evidence="8" type="ORF">CEPIT_LOCUS6453</name>
</gene>
<dbReference type="PANTHER" id="PTHR31898">
    <property type="entry name" value="TRANSMEMBRANE PROTEIN 136"/>
    <property type="match status" value="1"/>
</dbReference>
<evidence type="ECO:0000256" key="3">
    <source>
        <dbReference type="ARBA" id="ARBA00022989"/>
    </source>
</evidence>
<dbReference type="EMBL" id="CAMAPF010000031">
    <property type="protein sequence ID" value="CAH9078148.1"/>
    <property type="molecule type" value="Genomic_DNA"/>
</dbReference>